<dbReference type="AlphaFoldDB" id="Q39622"/>
<keyword evidence="1" id="KW-0812">Transmembrane</keyword>
<reference evidence="2" key="1">
    <citation type="journal article" date="1995" name="Plant Mol. Biol.">
        <title>Two copies of a DNA element, 'Wendy', in the chloroplast chromosome of Chlamydomonas reinhardtii between rearranged gene clusters.</title>
        <authorList>
            <person name="Fan W.H."/>
            <person name="Woelfle M.A."/>
            <person name="Mosig G."/>
        </authorList>
    </citation>
    <scope>NUCLEOTIDE SEQUENCE</scope>
    <source>
        <strain evidence="2">Cc-278</strain>
    </source>
</reference>
<evidence type="ECO:0000313" key="2">
    <source>
        <dbReference type="EMBL" id="CAA86215.1"/>
    </source>
</evidence>
<protein>
    <submittedName>
        <fullName evidence="2">ORF271</fullName>
    </submittedName>
</protein>
<keyword evidence="1" id="KW-0472">Membrane</keyword>
<proteinExistence type="predicted"/>
<sequence>MILNKQKPTTEILTQLHDYLKSKKTFRSLREPLFAKKKLWNNGTRFLNTTVAFLLSAAVIFSPAASYAAFSRASVLSKTQAAPQSRVATRALRTADLPSNINVFVVENRQERNQVQLLELQVDPTSAEIIKLVSQPFAVDPNQHPAVLSERMEKKETLRNALNSSLVVVEINATAANTTELIGYPIDIVNQDQKETENSYFNNLTQAVRKGLENQQQELNLTEPAISGLVVNLSGTQRAHIFPKNVGEFTGLATAARMVVLPSPCLSKLTP</sequence>
<evidence type="ECO:0000256" key="1">
    <source>
        <dbReference type="SAM" id="Phobius"/>
    </source>
</evidence>
<dbReference type="PIR" id="S59543">
    <property type="entry name" value="S59543"/>
</dbReference>
<name>Q39622_CHLRE</name>
<feature type="transmembrane region" description="Helical" evidence="1">
    <location>
        <begin position="46"/>
        <end position="70"/>
    </location>
</feature>
<organism evidence="2">
    <name type="scientific">Chlamydomonas reinhardtii</name>
    <name type="common">Chlamydomonas smithii</name>
    <dbReference type="NCBI Taxonomy" id="3055"/>
    <lineage>
        <taxon>Eukaryota</taxon>
        <taxon>Viridiplantae</taxon>
        <taxon>Chlorophyta</taxon>
        <taxon>core chlorophytes</taxon>
        <taxon>Chlorophyceae</taxon>
        <taxon>CS clade</taxon>
        <taxon>Chlamydomonadales</taxon>
        <taxon>Chlamydomonadaceae</taxon>
        <taxon>Chlamydomonas</taxon>
    </lineage>
</organism>
<keyword evidence="1" id="KW-1133">Transmembrane helix</keyword>
<accession>Q39622</accession>
<dbReference type="EMBL" id="Z38069">
    <property type="protein sequence ID" value="CAA86215.1"/>
    <property type="molecule type" value="Genomic_DNA"/>
</dbReference>